<proteinExistence type="inferred from homology"/>
<dbReference type="Gene3D" id="3.30.70.330">
    <property type="match status" value="1"/>
</dbReference>
<keyword evidence="3 6" id="KW-0694">RNA-binding</keyword>
<sequence length="286" mass="32214">MVSWADASENEKTSWADQVEEEETVEFSKEGDLPPSSQKIVGNIKTVIEYKYNDDDKKVKVIRKYKIETKKTSKSVARRKLLKKFGLSVNDSSGPQRATTMVSEDVQMQFVTNREEEMLQEQEDPTLSKFKHQLQYYMFFKNFKGTAQKDRADEGDKPETDDTTTTAPAAPGKYVPPSMRSGGNTAGSSMPTGRGSRDEQATIRVTNLSEETKESDLQELFKPFGPIQRIYLAKDKHTQQSKGFAFINFYNRDDAAKAIKSVCGFGYDHLILNVEWAKPSTPAGTS</sequence>
<feature type="compositionally biased region" description="Basic and acidic residues" evidence="7">
    <location>
        <begin position="147"/>
        <end position="160"/>
    </location>
</feature>
<dbReference type="Proteomes" id="UP001642483">
    <property type="component" value="Unassembled WGS sequence"/>
</dbReference>
<comment type="similarity">
    <text evidence="5">Belongs to the eIF-3 subunit G family.</text>
</comment>
<dbReference type="CDD" id="cd12408">
    <property type="entry name" value="RRM_eIF3G_like"/>
    <property type="match status" value="1"/>
</dbReference>
<feature type="region of interest" description="Disordered" evidence="7">
    <location>
        <begin position="147"/>
        <end position="200"/>
    </location>
</feature>
<dbReference type="InterPro" id="IPR012677">
    <property type="entry name" value="Nucleotide-bd_a/b_plait_sf"/>
</dbReference>
<keyword evidence="10" id="KW-1185">Reference proteome</keyword>
<dbReference type="InterPro" id="IPR035979">
    <property type="entry name" value="RBD_domain_sf"/>
</dbReference>
<dbReference type="Pfam" id="PF00076">
    <property type="entry name" value="RRM_1"/>
    <property type="match status" value="1"/>
</dbReference>
<comment type="subunit">
    <text evidence="5">Component of the eukaryotic translation initiation factor 3 (eIF-3) complex.</text>
</comment>
<feature type="domain" description="RRM" evidence="8">
    <location>
        <begin position="201"/>
        <end position="279"/>
    </location>
</feature>
<dbReference type="InterPro" id="IPR000504">
    <property type="entry name" value="RRM_dom"/>
</dbReference>
<dbReference type="InterPro" id="IPR034240">
    <property type="entry name" value="eIF3G_RRM"/>
</dbReference>
<evidence type="ECO:0000313" key="9">
    <source>
        <dbReference type="EMBL" id="CAK8675180.1"/>
    </source>
</evidence>
<dbReference type="InterPro" id="IPR017334">
    <property type="entry name" value="eIF3_g"/>
</dbReference>
<name>A0ABP0F9R2_CLALP</name>
<gene>
    <name evidence="9" type="ORF">CVLEPA_LOCUS4788</name>
</gene>
<evidence type="ECO:0000256" key="3">
    <source>
        <dbReference type="ARBA" id="ARBA00022884"/>
    </source>
</evidence>
<evidence type="ECO:0000256" key="4">
    <source>
        <dbReference type="ARBA" id="ARBA00022917"/>
    </source>
</evidence>
<protein>
    <recommendedName>
        <fullName evidence="5">Eukaryotic translation initiation factor 3 subunit G</fullName>
        <shortName evidence="5">eIF3g</shortName>
    </recommendedName>
    <alternativeName>
        <fullName evidence="5">Eukaryotic translation initiation factor 3 RNA-binding subunit</fullName>
        <shortName evidence="5">eIF-3 RNA-binding subunit</shortName>
    </alternativeName>
    <alternativeName>
        <fullName evidence="5">Eukaryotic translation initiation factor 3 subunit 4</fullName>
    </alternativeName>
</protein>
<dbReference type="PROSITE" id="PS50102">
    <property type="entry name" value="RRM"/>
    <property type="match status" value="1"/>
</dbReference>
<feature type="compositionally biased region" description="Low complexity" evidence="7">
    <location>
        <begin position="163"/>
        <end position="173"/>
    </location>
</feature>
<reference evidence="9 10" key="1">
    <citation type="submission" date="2024-02" db="EMBL/GenBank/DDBJ databases">
        <authorList>
            <person name="Daric V."/>
            <person name="Darras S."/>
        </authorList>
    </citation>
    <scope>NUCLEOTIDE SEQUENCE [LARGE SCALE GENOMIC DNA]</scope>
</reference>
<accession>A0ABP0F9R2</accession>
<dbReference type="PIRSF" id="PIRSF037949">
    <property type="entry name" value="Transl_init_eIF-3_RNA-bind"/>
    <property type="match status" value="1"/>
</dbReference>
<evidence type="ECO:0000256" key="6">
    <source>
        <dbReference type="PROSITE-ProRule" id="PRU00176"/>
    </source>
</evidence>
<dbReference type="PANTHER" id="PTHR10352">
    <property type="entry name" value="EUKARYOTIC TRANSLATION INITIATION FACTOR 3 SUBUNIT G"/>
    <property type="match status" value="1"/>
</dbReference>
<evidence type="ECO:0000256" key="1">
    <source>
        <dbReference type="ARBA" id="ARBA00022490"/>
    </source>
</evidence>
<keyword evidence="4 5" id="KW-0648">Protein biosynthesis</keyword>
<dbReference type="SMART" id="SM00360">
    <property type="entry name" value="RRM"/>
    <property type="match status" value="1"/>
</dbReference>
<dbReference type="Pfam" id="PF12353">
    <property type="entry name" value="eIF3g"/>
    <property type="match status" value="1"/>
</dbReference>
<organism evidence="9 10">
    <name type="scientific">Clavelina lepadiformis</name>
    <name type="common">Light-bulb sea squirt</name>
    <name type="synonym">Ascidia lepadiformis</name>
    <dbReference type="NCBI Taxonomy" id="159417"/>
    <lineage>
        <taxon>Eukaryota</taxon>
        <taxon>Metazoa</taxon>
        <taxon>Chordata</taxon>
        <taxon>Tunicata</taxon>
        <taxon>Ascidiacea</taxon>
        <taxon>Aplousobranchia</taxon>
        <taxon>Clavelinidae</taxon>
        <taxon>Clavelina</taxon>
    </lineage>
</organism>
<evidence type="ECO:0000256" key="2">
    <source>
        <dbReference type="ARBA" id="ARBA00022540"/>
    </source>
</evidence>
<evidence type="ECO:0000256" key="5">
    <source>
        <dbReference type="HAMAP-Rule" id="MF_03006"/>
    </source>
</evidence>
<feature type="region of interest" description="Disordered" evidence="7">
    <location>
        <begin position="1"/>
        <end position="38"/>
    </location>
</feature>
<dbReference type="EMBL" id="CAWYQH010000013">
    <property type="protein sequence ID" value="CAK8675180.1"/>
    <property type="molecule type" value="Genomic_DNA"/>
</dbReference>
<dbReference type="InterPro" id="IPR024675">
    <property type="entry name" value="eIF3g_N"/>
</dbReference>
<dbReference type="HAMAP" id="MF_03006">
    <property type="entry name" value="eIF3g"/>
    <property type="match status" value="1"/>
</dbReference>
<comment type="function">
    <text evidence="5">RNA-binding component of the eukaryotic translation initiation factor 3 (eIF-3) complex, which is involved in protein synthesis of a specialized repertoire of mRNAs and, together with other initiation factors, stimulates binding of mRNA and methionyl-tRNAi to the 40S ribosome. The eIF-3 complex specifically targets and initiates translation of a subset of mRNAs involved in cell proliferation. This subunit can bind 18S rRNA.</text>
</comment>
<evidence type="ECO:0000313" key="10">
    <source>
        <dbReference type="Proteomes" id="UP001642483"/>
    </source>
</evidence>
<evidence type="ECO:0000256" key="7">
    <source>
        <dbReference type="SAM" id="MobiDB-lite"/>
    </source>
</evidence>
<dbReference type="SUPFAM" id="SSF54928">
    <property type="entry name" value="RNA-binding domain, RBD"/>
    <property type="match status" value="1"/>
</dbReference>
<comment type="subcellular location">
    <subcellularLocation>
        <location evidence="5">Cytoplasm</location>
    </subcellularLocation>
</comment>
<feature type="compositionally biased region" description="Polar residues" evidence="7">
    <location>
        <begin position="181"/>
        <end position="191"/>
    </location>
</feature>
<keyword evidence="2 5" id="KW-0396">Initiation factor</keyword>
<evidence type="ECO:0000259" key="8">
    <source>
        <dbReference type="PROSITE" id="PS50102"/>
    </source>
</evidence>
<keyword evidence="1 5" id="KW-0963">Cytoplasm</keyword>
<comment type="caution">
    <text evidence="9">The sequence shown here is derived from an EMBL/GenBank/DDBJ whole genome shotgun (WGS) entry which is preliminary data.</text>
</comment>